<evidence type="ECO:0000313" key="2">
    <source>
        <dbReference type="EMBL" id="MBS8122469.1"/>
    </source>
</evidence>
<feature type="transmembrane region" description="Helical" evidence="1">
    <location>
        <begin position="54"/>
        <end position="73"/>
    </location>
</feature>
<sequence>MIRIIIGNYLLISIALAMHLGFDFYHLIFQGKFELSFLKNQEKLINDILNNKEMIILGIYLLSLILVFTKSKISIGVSENKIIKYLLGIIFAPLTVVSIIIGLSVVIYGSDIFNTETMIALIETFEKNSFMYHLLTFTPILIILPAITALIFSTQLNFNRRQKKIQKEQVEESDGESSDESGDE</sequence>
<evidence type="ECO:0000313" key="3">
    <source>
        <dbReference type="Proteomes" id="UP000680365"/>
    </source>
</evidence>
<keyword evidence="3" id="KW-1185">Reference proteome</keyword>
<organism evidence="2 3">
    <name type="scientific">Candidatus Vampirococcus lugosii</name>
    <dbReference type="NCBI Taxonomy" id="2789015"/>
    <lineage>
        <taxon>Bacteria</taxon>
        <taxon>Candidatus Absconditibacteriota</taxon>
        <taxon>Vampirococcus</taxon>
    </lineage>
</organism>
<proteinExistence type="predicted"/>
<comment type="caution">
    <text evidence="2">The sequence shown here is derived from an EMBL/GenBank/DDBJ whole genome shotgun (WGS) entry which is preliminary data.</text>
</comment>
<feature type="transmembrane region" description="Helical" evidence="1">
    <location>
        <begin position="7"/>
        <end position="28"/>
    </location>
</feature>
<dbReference type="Proteomes" id="UP000680365">
    <property type="component" value="Unassembled WGS sequence"/>
</dbReference>
<keyword evidence="1" id="KW-1133">Transmembrane helix</keyword>
<feature type="transmembrane region" description="Helical" evidence="1">
    <location>
        <begin position="85"/>
        <end position="110"/>
    </location>
</feature>
<protein>
    <submittedName>
        <fullName evidence="2">Uncharacterized protein</fullName>
    </submittedName>
</protein>
<gene>
    <name evidence="2" type="ORF">VAMP_106108n27</name>
</gene>
<keyword evidence="1" id="KW-0812">Transmembrane</keyword>
<keyword evidence="1" id="KW-0472">Membrane</keyword>
<dbReference type="EMBL" id="JAEDAM010000098">
    <property type="protein sequence ID" value="MBS8122469.1"/>
    <property type="molecule type" value="Genomic_DNA"/>
</dbReference>
<reference evidence="2 3" key="1">
    <citation type="journal article" date="2021" name="Nat. Commun.">
        <title>Reductive evolution and unique predatory mode in the CPR bacterium Vampirococcus lugosii.</title>
        <authorList>
            <person name="Moreira D."/>
            <person name="Zivanovic Y."/>
            <person name="Lopez-Archilla A.I."/>
            <person name="Iniesto M."/>
            <person name="Lopez-Garcia P."/>
        </authorList>
    </citation>
    <scope>NUCLEOTIDE SEQUENCE [LARGE SCALE GENOMIC DNA]</scope>
    <source>
        <strain evidence="2">Chiprana</strain>
    </source>
</reference>
<feature type="transmembrane region" description="Helical" evidence="1">
    <location>
        <begin position="130"/>
        <end position="152"/>
    </location>
</feature>
<evidence type="ECO:0000256" key="1">
    <source>
        <dbReference type="SAM" id="Phobius"/>
    </source>
</evidence>
<accession>A0ABS5QND6</accession>
<name>A0ABS5QND6_9BACT</name>